<accession>A0A085N8X0</accession>
<protein>
    <submittedName>
        <fullName evidence="1">Uncharacterized protein</fullName>
    </submittedName>
</protein>
<gene>
    <name evidence="1" type="ORF">M514_21879</name>
</gene>
<dbReference type="AlphaFoldDB" id="A0A085N8X0"/>
<proteinExistence type="predicted"/>
<organism evidence="1">
    <name type="scientific">Trichuris suis</name>
    <name type="common">pig whipworm</name>
    <dbReference type="NCBI Taxonomy" id="68888"/>
    <lineage>
        <taxon>Eukaryota</taxon>
        <taxon>Metazoa</taxon>
        <taxon>Ecdysozoa</taxon>
        <taxon>Nematoda</taxon>
        <taxon>Enoplea</taxon>
        <taxon>Dorylaimia</taxon>
        <taxon>Trichinellida</taxon>
        <taxon>Trichuridae</taxon>
        <taxon>Trichuris</taxon>
    </lineage>
</organism>
<dbReference type="Proteomes" id="UP000030758">
    <property type="component" value="Unassembled WGS sequence"/>
</dbReference>
<dbReference type="EMBL" id="KL367530">
    <property type="protein sequence ID" value="KFD65916.1"/>
    <property type="molecule type" value="Genomic_DNA"/>
</dbReference>
<name>A0A085N8X0_9BILA</name>
<reference evidence="1" key="1">
    <citation type="journal article" date="2014" name="Nat. Genet.">
        <title>Genome and transcriptome of the porcine whipworm Trichuris suis.</title>
        <authorList>
            <person name="Jex A.R."/>
            <person name="Nejsum P."/>
            <person name="Schwarz E.M."/>
            <person name="Hu L."/>
            <person name="Young N.D."/>
            <person name="Hall R.S."/>
            <person name="Korhonen P.K."/>
            <person name="Liao S."/>
            <person name="Thamsborg S."/>
            <person name="Xia J."/>
            <person name="Xu P."/>
            <person name="Wang S."/>
            <person name="Scheerlinck J.P."/>
            <person name="Hofmann A."/>
            <person name="Sternberg P.W."/>
            <person name="Wang J."/>
            <person name="Gasser R.B."/>
        </authorList>
    </citation>
    <scope>NUCLEOTIDE SEQUENCE [LARGE SCALE GENOMIC DNA]</scope>
    <source>
        <strain evidence="1">DCEP-RM93F</strain>
    </source>
</reference>
<sequence length="54" mass="6141">MIYNICNRIRKHEVTVATCVAPLSSSSKSEKACVLNRLWNLSLFQVVLSVFNKE</sequence>
<evidence type="ECO:0000313" key="1">
    <source>
        <dbReference type="EMBL" id="KFD65916.1"/>
    </source>
</evidence>